<gene>
    <name evidence="1" type="ORF">H8S84_09665</name>
</gene>
<dbReference type="EMBL" id="JACRVF010000002">
    <property type="protein sequence ID" value="MBC5993098.1"/>
    <property type="molecule type" value="Genomic_DNA"/>
</dbReference>
<dbReference type="SUPFAM" id="SSF53474">
    <property type="entry name" value="alpha/beta-Hydrolases"/>
    <property type="match status" value="1"/>
</dbReference>
<dbReference type="Gene3D" id="3.40.50.1820">
    <property type="entry name" value="alpha/beta hydrolase"/>
    <property type="match status" value="1"/>
</dbReference>
<organism evidence="1 2">
    <name type="scientific">Pontibacter cellulosilyticus</name>
    <dbReference type="NCBI Taxonomy" id="1720253"/>
    <lineage>
        <taxon>Bacteria</taxon>
        <taxon>Pseudomonadati</taxon>
        <taxon>Bacteroidota</taxon>
        <taxon>Cytophagia</taxon>
        <taxon>Cytophagales</taxon>
        <taxon>Hymenobacteraceae</taxon>
        <taxon>Pontibacter</taxon>
    </lineage>
</organism>
<reference evidence="1" key="1">
    <citation type="submission" date="2020-08" db="EMBL/GenBank/DDBJ databases">
        <title>Pontibacter sp. SD6 16S ribosomal RNA gene Genome sequencing and assembly.</title>
        <authorList>
            <person name="Kang M."/>
        </authorList>
    </citation>
    <scope>NUCLEOTIDE SEQUENCE</scope>
    <source>
        <strain evidence="1">SD6</strain>
    </source>
</reference>
<comment type="caution">
    <text evidence="1">The sequence shown here is derived from an EMBL/GenBank/DDBJ whole genome shotgun (WGS) entry which is preliminary data.</text>
</comment>
<keyword evidence="1" id="KW-0378">Hydrolase</keyword>
<dbReference type="InterPro" id="IPR029058">
    <property type="entry name" value="AB_hydrolase_fold"/>
</dbReference>
<dbReference type="InterPro" id="IPR010662">
    <property type="entry name" value="RBBP9/YdeN"/>
</dbReference>
<accession>A0A923SIT9</accession>
<name>A0A923SIT9_9BACT</name>
<sequence>MRNAQVIHVPGLGNSGPEHWQSIWQNNDPTSIRVQQTNWDNPVCKDWVEELQRVISSVQDKEIIFVAHSLGCLTVAHWAQKYKAPIKGAFLVAPPEVEINVTLKEVLDFAPFPKYKLPFRSMLVASSDDDYLTIERAKYLADLWGSEFVNVGTLGHINSYSNIGAWEQGQLLLDRLKE</sequence>
<keyword evidence="2" id="KW-1185">Reference proteome</keyword>
<dbReference type="Pfam" id="PF06821">
    <property type="entry name" value="Ser_hydrolase"/>
    <property type="match status" value="1"/>
</dbReference>
<dbReference type="AlphaFoldDB" id="A0A923SIT9"/>
<dbReference type="Proteomes" id="UP000603640">
    <property type="component" value="Unassembled WGS sequence"/>
</dbReference>
<protein>
    <submittedName>
        <fullName evidence="1">Alpha/beta hydrolase</fullName>
    </submittedName>
</protein>
<dbReference type="RefSeq" id="WP_187067107.1">
    <property type="nucleotide sequence ID" value="NZ_JACRVF010000002.1"/>
</dbReference>
<evidence type="ECO:0000313" key="2">
    <source>
        <dbReference type="Proteomes" id="UP000603640"/>
    </source>
</evidence>
<evidence type="ECO:0000313" key="1">
    <source>
        <dbReference type="EMBL" id="MBC5993098.1"/>
    </source>
</evidence>
<proteinExistence type="predicted"/>
<dbReference type="GO" id="GO:0016787">
    <property type="term" value="F:hydrolase activity"/>
    <property type="evidence" value="ECO:0007669"/>
    <property type="project" value="UniProtKB-KW"/>
</dbReference>